<dbReference type="PROSITE" id="PS51257">
    <property type="entry name" value="PROKAR_LIPOPROTEIN"/>
    <property type="match status" value="1"/>
</dbReference>
<dbReference type="InterPro" id="IPR005534">
    <property type="entry name" value="Curli_assmbl/transp-comp_CsgG"/>
</dbReference>
<dbReference type="Gene3D" id="1.25.40.10">
    <property type="entry name" value="Tetratricopeptide repeat domain"/>
    <property type="match status" value="1"/>
</dbReference>
<comment type="caution">
    <text evidence="3">The sequence shown here is derived from an EMBL/GenBank/DDBJ whole genome shotgun (WGS) entry which is preliminary data.</text>
</comment>
<protein>
    <submittedName>
        <fullName evidence="3">Tetratricopeptide repeat protein</fullName>
    </submittedName>
</protein>
<gene>
    <name evidence="3" type="ORF">ENF18_04395</name>
</gene>
<evidence type="ECO:0000313" key="3">
    <source>
        <dbReference type="EMBL" id="HDI83013.1"/>
    </source>
</evidence>
<dbReference type="Gene3D" id="3.40.50.10610">
    <property type="entry name" value="ABC-type transport auxiliary lipoprotein component"/>
    <property type="match status" value="1"/>
</dbReference>
<keyword evidence="2" id="KW-0732">Signal</keyword>
<feature type="chain" id="PRO_5028182576" evidence="2">
    <location>
        <begin position="20"/>
        <end position="329"/>
    </location>
</feature>
<dbReference type="Proteomes" id="UP000885847">
    <property type="component" value="Unassembled WGS sequence"/>
</dbReference>
<feature type="signal peptide" evidence="2">
    <location>
        <begin position="1"/>
        <end position="19"/>
    </location>
</feature>
<dbReference type="PROSITE" id="PS50005">
    <property type="entry name" value="TPR"/>
    <property type="match status" value="1"/>
</dbReference>
<dbReference type="PROSITE" id="PS50293">
    <property type="entry name" value="TPR_REGION"/>
    <property type="match status" value="1"/>
</dbReference>
<dbReference type="Pfam" id="PF13414">
    <property type="entry name" value="TPR_11"/>
    <property type="match status" value="1"/>
</dbReference>
<proteinExistence type="predicted"/>
<dbReference type="GO" id="GO:0030288">
    <property type="term" value="C:outer membrane-bounded periplasmic space"/>
    <property type="evidence" value="ECO:0007669"/>
    <property type="project" value="InterPro"/>
</dbReference>
<name>A0A7C0VB15_UNCW3</name>
<organism evidence="3">
    <name type="scientific">candidate division WOR-3 bacterium</name>
    <dbReference type="NCBI Taxonomy" id="2052148"/>
    <lineage>
        <taxon>Bacteria</taxon>
        <taxon>Bacteria division WOR-3</taxon>
    </lineage>
</organism>
<keyword evidence="1" id="KW-0802">TPR repeat</keyword>
<accession>A0A7C0VB15</accession>
<dbReference type="InterPro" id="IPR011990">
    <property type="entry name" value="TPR-like_helical_dom_sf"/>
</dbReference>
<dbReference type="InterPro" id="IPR019734">
    <property type="entry name" value="TPR_rpt"/>
</dbReference>
<dbReference type="SMART" id="SM00028">
    <property type="entry name" value="TPR"/>
    <property type="match status" value="2"/>
</dbReference>
<dbReference type="SUPFAM" id="SSF48452">
    <property type="entry name" value="TPR-like"/>
    <property type="match status" value="1"/>
</dbReference>
<feature type="repeat" description="TPR" evidence="1">
    <location>
        <begin position="279"/>
        <end position="312"/>
    </location>
</feature>
<dbReference type="EMBL" id="DQWE01000212">
    <property type="protein sequence ID" value="HDI83013.1"/>
    <property type="molecule type" value="Genomic_DNA"/>
</dbReference>
<evidence type="ECO:0000256" key="2">
    <source>
        <dbReference type="SAM" id="SignalP"/>
    </source>
</evidence>
<dbReference type="Pfam" id="PF03783">
    <property type="entry name" value="CsgG"/>
    <property type="match status" value="1"/>
</dbReference>
<dbReference type="AlphaFoldDB" id="A0A7C0VB15"/>
<sequence>MKKLLIVPFLLMLVSCAGAPVVTFQTIKPPEINIGDVSKIAVAEFEGPEGSGELAAYKLTEYLVQTNRFTVLEREKIDKILQEQGLSMTGVIDQNSAVEIGKLLGVDALIFGNVTAYKCEDEEGTRKVKKKVGTGKYKKVKRKNIFTGKEYWAEEEIMKTVLVDEHYKIRKGVVSVNFKVVDVKTGKLLAVKSLTLNKEYKSVEGRGNIPAREEVLNTLMEQIMEKFAGMIAPIKITVTRKLEKGSEYVNKGVDFAVNGLWDMAIKSWKEGLKVEPTNPSIYYNLGVAYEKMGDFISAGEMYKKAVELNPKKLYMEALKRVNTILQKSL</sequence>
<evidence type="ECO:0000256" key="1">
    <source>
        <dbReference type="PROSITE-ProRule" id="PRU00339"/>
    </source>
</evidence>
<reference evidence="3" key="1">
    <citation type="journal article" date="2020" name="mSystems">
        <title>Genome- and Community-Level Interaction Insights into Carbon Utilization and Element Cycling Functions of Hydrothermarchaeota in Hydrothermal Sediment.</title>
        <authorList>
            <person name="Zhou Z."/>
            <person name="Liu Y."/>
            <person name="Xu W."/>
            <person name="Pan J."/>
            <person name="Luo Z.H."/>
            <person name="Li M."/>
        </authorList>
    </citation>
    <scope>NUCLEOTIDE SEQUENCE [LARGE SCALE GENOMIC DNA]</scope>
    <source>
        <strain evidence="3">HyVt-102</strain>
    </source>
</reference>